<dbReference type="AlphaFoldDB" id="A0A7T0BZH6"/>
<dbReference type="EMBL" id="CP048685">
    <property type="protein sequence ID" value="QPJ63819.1"/>
    <property type="molecule type" value="Genomic_DNA"/>
</dbReference>
<organism evidence="1 2">
    <name type="scientific">Candidatus Nitronauta litoralis</name>
    <dbReference type="NCBI Taxonomy" id="2705533"/>
    <lineage>
        <taxon>Bacteria</taxon>
        <taxon>Pseudomonadati</taxon>
        <taxon>Nitrospinota/Tectimicrobiota group</taxon>
        <taxon>Nitrospinota</taxon>
        <taxon>Nitrospinia</taxon>
        <taxon>Nitrospinales</taxon>
        <taxon>Nitrospinaceae</taxon>
        <taxon>Candidatus Nitronauta</taxon>
    </lineage>
</organism>
<proteinExistence type="predicted"/>
<dbReference type="KEGG" id="nli:G3M70_13745"/>
<name>A0A7T0BZH6_9BACT</name>
<evidence type="ECO:0000313" key="2">
    <source>
        <dbReference type="Proteomes" id="UP000594688"/>
    </source>
</evidence>
<sequence length="303" mass="35214">MPDGLFAGPKRINLYYLHELFRHSATMVRSEVKQELGEDIALNAGMWGGSYLVADDTGVSKTNVVRLYCITSVPNNSILDKKENLDSFMDIYRKRLQENFKQYSLELVDPKWGEPIPYTNRARPTTAMQLWDATKRVSFVRVFFVWNEATWADSIIYDTIRNIKVIKELLNIDSRPPVKEVQELKFLLQDVLIIYFTLRPILTPDFVEHAEPTITELFNHFINGMHDPELVKAQFMQVYSNALVYGYEEALAPAYKEEGLNIHRIEDWPAEKINYVPDSIKTILAPALEAKFRWFRKNLNSSK</sequence>
<gene>
    <name evidence="1" type="ORF">G3M70_13745</name>
</gene>
<protein>
    <submittedName>
        <fullName evidence="1">Uncharacterized protein</fullName>
    </submittedName>
</protein>
<accession>A0A7T0BZH6</accession>
<reference evidence="1 2" key="1">
    <citation type="submission" date="2020-02" db="EMBL/GenBank/DDBJ databases">
        <title>Genomic and physiological characterization of two novel Nitrospinaceae genera.</title>
        <authorList>
            <person name="Mueller A.J."/>
            <person name="Jung M.-Y."/>
            <person name="Strachan C.R."/>
            <person name="Herbold C.W."/>
            <person name="Kirkegaard R.H."/>
            <person name="Daims H."/>
        </authorList>
    </citation>
    <scope>NUCLEOTIDE SEQUENCE [LARGE SCALE GENOMIC DNA]</scope>
    <source>
        <strain evidence="1">EB</strain>
    </source>
</reference>
<dbReference type="Proteomes" id="UP000594688">
    <property type="component" value="Chromosome"/>
</dbReference>
<evidence type="ECO:0000313" key="1">
    <source>
        <dbReference type="EMBL" id="QPJ63819.1"/>
    </source>
</evidence>